<dbReference type="Proteomes" id="UP000044602">
    <property type="component" value="Unassembled WGS sequence"/>
</dbReference>
<keyword evidence="1" id="KW-0732">Signal</keyword>
<accession>A0A0G4LYK4</accession>
<reference evidence="3" key="1">
    <citation type="submission" date="2015-05" db="EMBL/GenBank/DDBJ databases">
        <authorList>
            <person name="Fogelqvist Johan"/>
        </authorList>
    </citation>
    <scope>NUCLEOTIDE SEQUENCE [LARGE SCALE GENOMIC DNA]</scope>
</reference>
<dbReference type="AlphaFoldDB" id="A0A0G4LYK4"/>
<keyword evidence="3" id="KW-1185">Reference proteome</keyword>
<organism evidence="2 3">
    <name type="scientific">Verticillium longisporum</name>
    <name type="common">Verticillium dahliae var. longisporum</name>
    <dbReference type="NCBI Taxonomy" id="100787"/>
    <lineage>
        <taxon>Eukaryota</taxon>
        <taxon>Fungi</taxon>
        <taxon>Dikarya</taxon>
        <taxon>Ascomycota</taxon>
        <taxon>Pezizomycotina</taxon>
        <taxon>Sordariomycetes</taxon>
        <taxon>Hypocreomycetidae</taxon>
        <taxon>Glomerellales</taxon>
        <taxon>Plectosphaerellaceae</taxon>
        <taxon>Verticillium</taxon>
    </lineage>
</organism>
<proteinExistence type="predicted"/>
<evidence type="ECO:0000313" key="2">
    <source>
        <dbReference type="EMBL" id="CRK27082.1"/>
    </source>
</evidence>
<gene>
    <name evidence="2" type="ORF">BN1708_004304</name>
</gene>
<dbReference type="EMBL" id="CVQH01020307">
    <property type="protein sequence ID" value="CRK27082.1"/>
    <property type="molecule type" value="Genomic_DNA"/>
</dbReference>
<evidence type="ECO:0000256" key="1">
    <source>
        <dbReference type="SAM" id="SignalP"/>
    </source>
</evidence>
<feature type="chain" id="PRO_5002567195" evidence="1">
    <location>
        <begin position="17"/>
        <end position="225"/>
    </location>
</feature>
<feature type="signal peptide" evidence="1">
    <location>
        <begin position="1"/>
        <end position="16"/>
    </location>
</feature>
<protein>
    <submittedName>
        <fullName evidence="2">Uncharacterized protein</fullName>
    </submittedName>
</protein>
<name>A0A0G4LYK4_VERLO</name>
<sequence>MWRAHLCMCLCARVLAVPLHLIEDGPRALDEARQLVGRGGGAGGPADAAQVVDEVDVADLAVEQADGLADLGGDGAAHEKVATPLGGGEAAAQAAHEEADEPGLERVVLHVEAHELQAVVAAGVGEQGVEGGVGGGGEEGVGLVLGPAALEQGDDGRLAVQDVGRGAEAAVRGVEGVADKVGEEEGDFGFEGARRREEGLAVVELEVAPVAEVGAGHLGFSVSRQ</sequence>
<evidence type="ECO:0000313" key="3">
    <source>
        <dbReference type="Proteomes" id="UP000044602"/>
    </source>
</evidence>